<dbReference type="Gene3D" id="1.10.240.10">
    <property type="entry name" value="Tyrosyl-Transfer RNA Synthetase"/>
    <property type="match status" value="1"/>
</dbReference>
<name>A0A0F9C0C0_9ZZZZ</name>
<evidence type="ECO:0000256" key="4">
    <source>
        <dbReference type="ARBA" id="ARBA00022840"/>
    </source>
</evidence>
<evidence type="ECO:0000256" key="9">
    <source>
        <dbReference type="ARBA" id="ARBA00048248"/>
    </source>
</evidence>
<dbReference type="Pfam" id="PF22421">
    <property type="entry name" value="SYY_C-terminal"/>
    <property type="match status" value="1"/>
</dbReference>
<dbReference type="GO" id="GO:0004831">
    <property type="term" value="F:tyrosine-tRNA ligase activity"/>
    <property type="evidence" value="ECO:0007669"/>
    <property type="project" value="UniProtKB-EC"/>
</dbReference>
<accession>A0A0F9C0C0</accession>
<evidence type="ECO:0000256" key="1">
    <source>
        <dbReference type="ARBA" id="ARBA00013160"/>
    </source>
</evidence>
<dbReference type="GO" id="GO:0003723">
    <property type="term" value="F:RNA binding"/>
    <property type="evidence" value="ECO:0007669"/>
    <property type="project" value="UniProtKB-KW"/>
</dbReference>
<dbReference type="GO" id="GO:0005524">
    <property type="term" value="F:ATP binding"/>
    <property type="evidence" value="ECO:0007669"/>
    <property type="project" value="UniProtKB-KW"/>
</dbReference>
<evidence type="ECO:0000256" key="7">
    <source>
        <dbReference type="ARBA" id="ARBA00023146"/>
    </source>
</evidence>
<dbReference type="Pfam" id="PF00579">
    <property type="entry name" value="tRNA-synt_1b"/>
    <property type="match status" value="1"/>
</dbReference>
<keyword evidence="7" id="KW-0030">Aminoacyl-tRNA synthetase</keyword>
<keyword evidence="3" id="KW-0547">Nucleotide-binding</keyword>
<reference evidence="11" key="1">
    <citation type="journal article" date="2015" name="Nature">
        <title>Complex archaea that bridge the gap between prokaryotes and eukaryotes.</title>
        <authorList>
            <person name="Spang A."/>
            <person name="Saw J.H."/>
            <person name="Jorgensen S.L."/>
            <person name="Zaremba-Niedzwiedzka K."/>
            <person name="Martijn J."/>
            <person name="Lind A.E."/>
            <person name="van Eijk R."/>
            <person name="Schleper C."/>
            <person name="Guy L."/>
            <person name="Ettema T.J."/>
        </authorList>
    </citation>
    <scope>NUCLEOTIDE SEQUENCE</scope>
</reference>
<gene>
    <name evidence="11" type="ORF">LCGC14_2383530</name>
</gene>
<dbReference type="GO" id="GO:0005829">
    <property type="term" value="C:cytosol"/>
    <property type="evidence" value="ECO:0007669"/>
    <property type="project" value="TreeGrafter"/>
</dbReference>
<dbReference type="GO" id="GO:0006437">
    <property type="term" value="P:tyrosyl-tRNA aminoacylation"/>
    <property type="evidence" value="ECO:0007669"/>
    <property type="project" value="InterPro"/>
</dbReference>
<organism evidence="11">
    <name type="scientific">marine sediment metagenome</name>
    <dbReference type="NCBI Taxonomy" id="412755"/>
    <lineage>
        <taxon>unclassified sequences</taxon>
        <taxon>metagenomes</taxon>
        <taxon>ecological metagenomes</taxon>
    </lineage>
</organism>
<dbReference type="PANTHER" id="PTHR11766:SF0">
    <property type="entry name" value="TYROSINE--TRNA LIGASE, MITOCHONDRIAL"/>
    <property type="match status" value="1"/>
</dbReference>
<dbReference type="PANTHER" id="PTHR11766">
    <property type="entry name" value="TYROSYL-TRNA SYNTHETASE"/>
    <property type="match status" value="1"/>
</dbReference>
<dbReference type="AlphaFoldDB" id="A0A0F9C0C0"/>
<dbReference type="InterPro" id="IPR002307">
    <property type="entry name" value="Tyr-tRNA-ligase"/>
</dbReference>
<evidence type="ECO:0000313" key="11">
    <source>
        <dbReference type="EMBL" id="KKL27599.1"/>
    </source>
</evidence>
<keyword evidence="5" id="KW-0694">RNA-binding</keyword>
<evidence type="ECO:0000256" key="5">
    <source>
        <dbReference type="ARBA" id="ARBA00022884"/>
    </source>
</evidence>
<dbReference type="SUPFAM" id="SSF52374">
    <property type="entry name" value="Nucleotidylyl transferase"/>
    <property type="match status" value="1"/>
</dbReference>
<proteinExistence type="predicted"/>
<dbReference type="FunFam" id="1.10.240.10:FF:000001">
    <property type="entry name" value="Tyrosine--tRNA ligase"/>
    <property type="match status" value="1"/>
</dbReference>
<evidence type="ECO:0000256" key="2">
    <source>
        <dbReference type="ARBA" id="ARBA00022598"/>
    </source>
</evidence>
<feature type="domain" description="Tyrosine--tRNA ligase SYY-like C-terminal" evidence="10">
    <location>
        <begin position="118"/>
        <end position="199"/>
    </location>
</feature>
<dbReference type="FunFam" id="3.10.290.10:FF:000014">
    <property type="entry name" value="Tyrosine--tRNA ligase"/>
    <property type="match status" value="1"/>
</dbReference>
<keyword evidence="2" id="KW-0436">Ligase</keyword>
<comment type="caution">
    <text evidence="11">The sequence shown here is derived from an EMBL/GenBank/DDBJ whole genome shotgun (WGS) entry which is preliminary data.</text>
</comment>
<sequence>KADGGKFGKTEEGNVWLDPRYTSPYKFYQFWINVSDEDAEKYIKTFTFLNKNEIDNITRDHVKAPHERMLQKTLAREVTTLVHSKEDYEAAVEASQILFGKSTKESLQTIREDMFLSVFEGVPQFSIGKDKKNSSVMDLLSVHTAIFSSKGELKRMVQGGGLMINKQKVEDTETQIDQNDFINGKYLLVQKGKKNYYLITLQN</sequence>
<evidence type="ECO:0000256" key="8">
    <source>
        <dbReference type="ARBA" id="ARBA00033323"/>
    </source>
</evidence>
<protein>
    <recommendedName>
        <fullName evidence="1">tyrosine--tRNA ligase</fullName>
        <ecNumber evidence="1">6.1.1.1</ecNumber>
    </recommendedName>
    <alternativeName>
        <fullName evidence="8">Tyrosyl-tRNA synthetase</fullName>
    </alternativeName>
</protein>
<dbReference type="EMBL" id="LAZR01035403">
    <property type="protein sequence ID" value="KKL27599.1"/>
    <property type="molecule type" value="Genomic_DNA"/>
</dbReference>
<evidence type="ECO:0000256" key="3">
    <source>
        <dbReference type="ARBA" id="ARBA00022741"/>
    </source>
</evidence>
<dbReference type="Gene3D" id="3.10.290.10">
    <property type="entry name" value="RNA-binding S4 domain"/>
    <property type="match status" value="1"/>
</dbReference>
<dbReference type="NCBIfam" id="TIGR00234">
    <property type="entry name" value="tyrS"/>
    <property type="match status" value="1"/>
</dbReference>
<feature type="non-terminal residue" evidence="11">
    <location>
        <position position="1"/>
    </location>
</feature>
<dbReference type="InterPro" id="IPR036986">
    <property type="entry name" value="S4_RNA-bd_sf"/>
</dbReference>
<dbReference type="EC" id="6.1.1.1" evidence="1"/>
<dbReference type="SUPFAM" id="SSF55174">
    <property type="entry name" value="Alpha-L RNA-binding motif"/>
    <property type="match status" value="1"/>
</dbReference>
<evidence type="ECO:0000259" key="10">
    <source>
        <dbReference type="Pfam" id="PF22421"/>
    </source>
</evidence>
<keyword evidence="4" id="KW-0067">ATP-binding</keyword>
<evidence type="ECO:0000256" key="6">
    <source>
        <dbReference type="ARBA" id="ARBA00022917"/>
    </source>
</evidence>
<dbReference type="PROSITE" id="PS50889">
    <property type="entry name" value="S4"/>
    <property type="match status" value="1"/>
</dbReference>
<dbReference type="InterPro" id="IPR002305">
    <property type="entry name" value="aa-tRNA-synth_Ic"/>
</dbReference>
<comment type="catalytic activity">
    <reaction evidence="9">
        <text>tRNA(Tyr) + L-tyrosine + ATP = L-tyrosyl-tRNA(Tyr) + AMP + diphosphate + H(+)</text>
        <dbReference type="Rhea" id="RHEA:10220"/>
        <dbReference type="Rhea" id="RHEA-COMP:9706"/>
        <dbReference type="Rhea" id="RHEA-COMP:9707"/>
        <dbReference type="ChEBI" id="CHEBI:15378"/>
        <dbReference type="ChEBI" id="CHEBI:30616"/>
        <dbReference type="ChEBI" id="CHEBI:33019"/>
        <dbReference type="ChEBI" id="CHEBI:58315"/>
        <dbReference type="ChEBI" id="CHEBI:78442"/>
        <dbReference type="ChEBI" id="CHEBI:78536"/>
        <dbReference type="ChEBI" id="CHEBI:456215"/>
        <dbReference type="EC" id="6.1.1.1"/>
    </reaction>
</comment>
<keyword evidence="6" id="KW-0648">Protein biosynthesis</keyword>
<dbReference type="InterPro" id="IPR024088">
    <property type="entry name" value="Tyr-tRNA-ligase_bac-type"/>
</dbReference>
<dbReference type="InterPro" id="IPR054608">
    <property type="entry name" value="SYY-like_C"/>
</dbReference>